<dbReference type="Pfam" id="PF00984">
    <property type="entry name" value="UDPG_MGDP_dh"/>
    <property type="match status" value="1"/>
</dbReference>
<dbReference type="SUPFAM" id="SSF48179">
    <property type="entry name" value="6-phosphogluconate dehydrogenase C-terminal domain-like"/>
    <property type="match status" value="1"/>
</dbReference>
<dbReference type="InterPro" id="IPR036220">
    <property type="entry name" value="UDP-Glc/GDP-Man_DH_C_sf"/>
</dbReference>
<evidence type="ECO:0000256" key="5">
    <source>
        <dbReference type="ARBA" id="ARBA00023027"/>
    </source>
</evidence>
<proteinExistence type="inferred from homology"/>
<dbReference type="PIRSF" id="PIRSF000124">
    <property type="entry name" value="UDPglc_GDPman_dh"/>
    <property type="match status" value="1"/>
</dbReference>
<dbReference type="PIRSF" id="PIRSF500136">
    <property type="entry name" value="UDP_ManNAc_DH"/>
    <property type="match status" value="1"/>
</dbReference>
<dbReference type="Gene3D" id="3.40.50.720">
    <property type="entry name" value="NAD(P)-binding Rossmann-like Domain"/>
    <property type="match status" value="2"/>
</dbReference>
<accession>A0RWA8</accession>
<dbReference type="InterPro" id="IPR008927">
    <property type="entry name" value="6-PGluconate_DH-like_C_sf"/>
</dbReference>
<dbReference type="AlphaFoldDB" id="A0RWA8"/>
<dbReference type="SUPFAM" id="SSF51735">
    <property type="entry name" value="NAD(P)-binding Rossmann-fold domains"/>
    <property type="match status" value="1"/>
</dbReference>
<evidence type="ECO:0000256" key="1">
    <source>
        <dbReference type="ARBA" id="ARBA00006601"/>
    </source>
</evidence>
<feature type="domain" description="UDP-glucose/GDP-mannose dehydrogenase C-terminal" evidence="9">
    <location>
        <begin position="328"/>
        <end position="436"/>
    </location>
</feature>
<sequence length="449" mass="48159">MKLQESAELVEAGKFSVDIFGLGYVGFPLAVRLSSGGVRVNGIDTNPGRIQRLSEGELVDTELPMAKKFEEVMGSGKLGLHAAPGRSSDPKVGMICVPTPLPGWGSDSAVHVKAAAESFLSVSRRGDVLILESSVEVGTTEMVRNMIESRGHKVGEDYGLCFCPERVDPANKEWGMEGIPRVIYSSDDYTHRIALQVYGHVNGGVLSRVGSPRTAEVVKSFENAFRLVNISLVNELAMLCDRLGISARDVIDAASTKPFGFIPHYPGAGAGGHCIPKDPRFLLESARGLGSAHSMIDGALEVNGGMPAYVADRIGSALDELGLDGRIIVCGLAYKANVEDMRDSPGFKVADELSRRGFTVQGYDPFFNVGLAAKYLAENRGRADWAAIETLDARTVKGTDCLCIVQHHEAAAPRISEIYLKSEVPFIYDCQSILAPNSASSTRLVRLGG</sequence>
<comment type="similarity">
    <text evidence="1 8">Belongs to the UDP-glucose/GDP-mannose dehydrogenase family.</text>
</comment>
<dbReference type="GO" id="GO:0051287">
    <property type="term" value="F:NAD binding"/>
    <property type="evidence" value="ECO:0007669"/>
    <property type="project" value="InterPro"/>
</dbReference>
<dbReference type="InterPro" id="IPR014027">
    <property type="entry name" value="UDP-Glc/GDP-Man_DH_C"/>
</dbReference>
<dbReference type="STRING" id="414004.CENSYa_0993"/>
<dbReference type="SUPFAM" id="SSF52413">
    <property type="entry name" value="UDP-glucose/GDP-mannose dehydrogenase C-terminal domain"/>
    <property type="match status" value="1"/>
</dbReference>
<dbReference type="InterPro" id="IPR017476">
    <property type="entry name" value="UDP-Glc/GDP-Man"/>
</dbReference>
<dbReference type="Pfam" id="PF03720">
    <property type="entry name" value="UDPG_MGDP_dh_C"/>
    <property type="match status" value="1"/>
</dbReference>
<evidence type="ECO:0000313" key="10">
    <source>
        <dbReference type="EMBL" id="ABK77625.1"/>
    </source>
</evidence>
<dbReference type="Proteomes" id="UP000000758">
    <property type="component" value="Chromosome"/>
</dbReference>
<evidence type="ECO:0000259" key="9">
    <source>
        <dbReference type="SMART" id="SM00984"/>
    </source>
</evidence>
<dbReference type="EMBL" id="DP000238">
    <property type="protein sequence ID" value="ABK77625.1"/>
    <property type="molecule type" value="Genomic_DNA"/>
</dbReference>
<dbReference type="InterPro" id="IPR001732">
    <property type="entry name" value="UDP-Glc/GDP-Man_DH_N"/>
</dbReference>
<evidence type="ECO:0000313" key="11">
    <source>
        <dbReference type="Proteomes" id="UP000000758"/>
    </source>
</evidence>
<dbReference type="PANTHER" id="PTHR43491:SF2">
    <property type="entry name" value="UDP-N-ACETYL-D-MANNOSAMINE DEHYDROGENASE"/>
    <property type="match status" value="1"/>
</dbReference>
<evidence type="ECO:0000256" key="3">
    <source>
        <dbReference type="ARBA" id="ARBA00016796"/>
    </source>
</evidence>
<dbReference type="InterPro" id="IPR014026">
    <property type="entry name" value="UDP-Glc/GDP-Man_DH_dimer"/>
</dbReference>
<protein>
    <recommendedName>
        <fullName evidence="3">UDP-N-acetyl-D-mannosamine dehydrogenase</fullName>
        <ecNumber evidence="2">1.1.1.336</ecNumber>
    </recommendedName>
    <alternativeName>
        <fullName evidence="6">UDP-ManNAc 6-dehydrogenase</fullName>
    </alternativeName>
</protein>
<keyword evidence="11" id="KW-1185">Reference proteome</keyword>
<dbReference type="Pfam" id="PF03721">
    <property type="entry name" value="UDPG_MGDP_dh_N"/>
    <property type="match status" value="1"/>
</dbReference>
<evidence type="ECO:0000256" key="8">
    <source>
        <dbReference type="PIRNR" id="PIRNR000124"/>
    </source>
</evidence>
<dbReference type="PANTHER" id="PTHR43491">
    <property type="entry name" value="UDP-N-ACETYL-D-MANNOSAMINE DEHYDROGENASE"/>
    <property type="match status" value="1"/>
</dbReference>
<comment type="catalytic activity">
    <reaction evidence="7">
        <text>UDP-N-acetyl-alpha-D-mannosamine + 2 NAD(+) + H2O = UDP-N-acetyl-alpha-D-mannosaminouronate + 2 NADH + 3 H(+)</text>
        <dbReference type="Rhea" id="RHEA:25780"/>
        <dbReference type="ChEBI" id="CHEBI:15377"/>
        <dbReference type="ChEBI" id="CHEBI:15378"/>
        <dbReference type="ChEBI" id="CHEBI:57540"/>
        <dbReference type="ChEBI" id="CHEBI:57945"/>
        <dbReference type="ChEBI" id="CHEBI:68623"/>
        <dbReference type="ChEBI" id="CHEBI:70731"/>
        <dbReference type="EC" id="1.1.1.336"/>
    </reaction>
</comment>
<dbReference type="EC" id="1.1.1.336" evidence="2"/>
<dbReference type="SMART" id="SM00984">
    <property type="entry name" value="UDPG_MGDP_dh_C"/>
    <property type="match status" value="1"/>
</dbReference>
<keyword evidence="5" id="KW-0520">NAD</keyword>
<evidence type="ECO:0000256" key="6">
    <source>
        <dbReference type="ARBA" id="ARBA00030172"/>
    </source>
</evidence>
<dbReference type="InterPro" id="IPR036291">
    <property type="entry name" value="NAD(P)-bd_dom_sf"/>
</dbReference>
<dbReference type="HOGENOM" id="CLU_023810_3_2_2"/>
<dbReference type="GO" id="GO:0089714">
    <property type="term" value="F:UDP-N-acetyl-D-mannosamine dehydrogenase activity"/>
    <property type="evidence" value="ECO:0007669"/>
    <property type="project" value="UniProtKB-EC"/>
</dbReference>
<evidence type="ECO:0000256" key="4">
    <source>
        <dbReference type="ARBA" id="ARBA00023002"/>
    </source>
</evidence>
<reference evidence="10 11" key="1">
    <citation type="journal article" date="2006" name="Proc. Natl. Acad. Sci. U.S.A.">
        <title>Genomic analysis of the uncultivated marine crenarchaeote Cenarchaeum symbiosum.</title>
        <authorList>
            <person name="Hallam S.J."/>
            <person name="Konstantinidis K.T."/>
            <person name="Putnam N."/>
            <person name="Schleper C."/>
            <person name="Watanabe Y."/>
            <person name="Sugahara J."/>
            <person name="Preston C."/>
            <person name="de la Torre J."/>
            <person name="Richardson P.M."/>
            <person name="DeLong E.F."/>
        </authorList>
    </citation>
    <scope>NUCLEOTIDE SEQUENCE [LARGE SCALE GENOMIC DNA]</scope>
    <source>
        <strain evidence="11">A</strain>
    </source>
</reference>
<evidence type="ECO:0000256" key="7">
    <source>
        <dbReference type="ARBA" id="ARBA00049130"/>
    </source>
</evidence>
<keyword evidence="4 10" id="KW-0560">Oxidoreductase</keyword>
<name>A0RWA8_CENSY</name>
<dbReference type="GO" id="GO:0000271">
    <property type="term" value="P:polysaccharide biosynthetic process"/>
    <property type="evidence" value="ECO:0007669"/>
    <property type="project" value="InterPro"/>
</dbReference>
<dbReference type="NCBIfam" id="TIGR03026">
    <property type="entry name" value="NDP-sugDHase"/>
    <property type="match status" value="1"/>
</dbReference>
<dbReference type="GO" id="GO:0016628">
    <property type="term" value="F:oxidoreductase activity, acting on the CH-CH group of donors, NAD or NADP as acceptor"/>
    <property type="evidence" value="ECO:0007669"/>
    <property type="project" value="InterPro"/>
</dbReference>
<evidence type="ECO:0000256" key="2">
    <source>
        <dbReference type="ARBA" id="ARBA00012935"/>
    </source>
</evidence>
<dbReference type="EnsemblBacteria" id="ABK77625">
    <property type="protein sequence ID" value="ABK77625"/>
    <property type="gene ID" value="CENSYa_0993"/>
</dbReference>
<dbReference type="KEGG" id="csy:CENSYa_0993"/>
<dbReference type="InterPro" id="IPR028359">
    <property type="entry name" value="UDP_ManNAc/GlcNAc_DH"/>
</dbReference>
<organism evidence="10 11">
    <name type="scientific">Cenarchaeum symbiosum (strain A)</name>
    <dbReference type="NCBI Taxonomy" id="414004"/>
    <lineage>
        <taxon>Archaea</taxon>
        <taxon>Nitrososphaerota</taxon>
        <taxon>Candidatus Cenarchaeales</taxon>
        <taxon>Candidatus Cenarchaeaceae</taxon>
        <taxon>Candidatus Cenarchaeum</taxon>
    </lineage>
</organism>
<gene>
    <name evidence="10" type="ordered locus">CENSYa_0993</name>
</gene>